<dbReference type="EMBL" id="CP035493">
    <property type="protein sequence ID" value="QAY69622.1"/>
    <property type="molecule type" value="Genomic_DNA"/>
</dbReference>
<accession>A0A4P6F259</accession>
<organism evidence="1 2">
    <name type="scientific">Xylanimonas protaetiae</name>
    <dbReference type="NCBI Taxonomy" id="2509457"/>
    <lineage>
        <taxon>Bacteria</taxon>
        <taxon>Bacillati</taxon>
        <taxon>Actinomycetota</taxon>
        <taxon>Actinomycetes</taxon>
        <taxon>Micrococcales</taxon>
        <taxon>Promicromonosporaceae</taxon>
        <taxon>Xylanimonas</taxon>
    </lineage>
</organism>
<dbReference type="KEGG" id="xya:ET471_05860"/>
<dbReference type="GO" id="GO:0016787">
    <property type="term" value="F:hydrolase activity"/>
    <property type="evidence" value="ECO:0007669"/>
    <property type="project" value="UniProtKB-KW"/>
</dbReference>
<evidence type="ECO:0000313" key="2">
    <source>
        <dbReference type="Proteomes" id="UP000292118"/>
    </source>
</evidence>
<dbReference type="Proteomes" id="UP000292118">
    <property type="component" value="Chromosome"/>
</dbReference>
<protein>
    <submittedName>
        <fullName evidence="1">Alpha/beta hydrolase</fullName>
    </submittedName>
</protein>
<keyword evidence="2" id="KW-1185">Reference proteome</keyword>
<dbReference type="AlphaFoldDB" id="A0A4P6F259"/>
<gene>
    <name evidence="1" type="ORF">ET471_05860</name>
</gene>
<dbReference type="OrthoDB" id="3210164at2"/>
<evidence type="ECO:0000313" key="1">
    <source>
        <dbReference type="EMBL" id="QAY69622.1"/>
    </source>
</evidence>
<reference evidence="1 2" key="1">
    <citation type="submission" date="2019-01" db="EMBL/GenBank/DDBJ databases">
        <title>Genome sequencing of strain FW10M-9.</title>
        <authorList>
            <person name="Heo J."/>
            <person name="Kim S.-J."/>
            <person name="Kim J.-S."/>
            <person name="Hong S.-B."/>
            <person name="Kwon S.-W."/>
        </authorList>
    </citation>
    <scope>NUCLEOTIDE SEQUENCE [LARGE SCALE GENOMIC DNA]</scope>
    <source>
        <strain evidence="1 2">FW10M-9</strain>
    </source>
</reference>
<dbReference type="RefSeq" id="WP_129187020.1">
    <property type="nucleotide sequence ID" value="NZ_CP035493.1"/>
</dbReference>
<sequence>MPTTTATIDVPGAVVTYDVHEPEMPSGVRPLFVVGSPMGAGGFATLISHFTDRTVVTYDPPGADRSTLTGTGPDPDPMNRGAVLHAVAQAVGQGPYDFFGSSGGAVDGLAWVQQFHEDLATAVLHEPPLAKVLPDSDVMAAAMDDVHTTYEAHGFGAGMARFIALVSVQGEIDGDYLARPAPDPAAFGLPADDDGTRGDALLGVNMKTMQHWLPAFASVRAASTHVIPAYGEDSGETMAARAARALGDELGLEPAVFPGDHGAFQGGEYGFVGKPDAFAARLRELLG</sequence>
<proteinExistence type="predicted"/>
<name>A0A4P6F259_9MICO</name>
<keyword evidence="1" id="KW-0378">Hydrolase</keyword>
<dbReference type="Gene3D" id="3.40.50.1820">
    <property type="entry name" value="alpha/beta hydrolase"/>
    <property type="match status" value="1"/>
</dbReference>
<dbReference type="SUPFAM" id="SSF53474">
    <property type="entry name" value="alpha/beta-Hydrolases"/>
    <property type="match status" value="1"/>
</dbReference>
<dbReference type="InterPro" id="IPR029058">
    <property type="entry name" value="AB_hydrolase_fold"/>
</dbReference>